<dbReference type="Gramene" id="ONIVA02G17800.1">
    <property type="protein sequence ID" value="ONIVA02G17800.1"/>
    <property type="gene ID" value="ONIVA02G17800"/>
</dbReference>
<reference evidence="1" key="1">
    <citation type="submission" date="2015-04" db="UniProtKB">
        <authorList>
            <consortium name="EnsemblPlants"/>
        </authorList>
    </citation>
    <scope>IDENTIFICATION</scope>
    <source>
        <strain evidence="1">SL10</strain>
    </source>
</reference>
<dbReference type="EnsemblPlants" id="ONIVA02G17800.1">
    <property type="protein sequence ID" value="ONIVA02G17800.1"/>
    <property type="gene ID" value="ONIVA02G17800"/>
</dbReference>
<sequence>MEWICNNMVSEPTICGIPGQETRWMTHGGSSDVQRLDPSIGGGCTGGACQVFEEMPSWLGAGAGIALRVQVSRVLYPVTGESFPGNGANVMPTKCSTLGPSYATTTSGAKSIPAATECVFPATKASLAPSTSSTTMATPAPSTETKVVGAGIDKEVLKSEETTQDLYTKMMAMIDKMLETCRNTKEDYTVSVDSNGDATALSVNIDPVPILSEVSNEANSTHLVNTNKLSMVKVKPTKGLTKSKKEKVDGDAGGMVTDDCVEFTKVRYDDFVSGADFTARPQVVPPWRLAVPLDFRFLPWPDIFNQGSGGVVVKLLQPWPPPAQAEVKAKVEKLNLHGQKLEIQIIVTVCSIPKATIEGLQLLGERMLQEEQLKCEVVKSNWYSFSNLLVGDMMDIALPMQSLGQLVPSYSLAQFENENLLIQQAMSWCRFKLSANYFLSKPYQWRKYIVGAPAYQGFHFQGMIKQQIDGVDMMLLYYHQISIVYCSASEDVVYDVTWTPVMPSKWIHVVAIGRTWLLSAFALINFLEAGTVQLAVKLVYVKIVEMTRIRSWDPVIVNLVTIIACQISTEGMSVGLSGVKVWLLFALTLVRFRGLVTTYYAKFWRFSPDVHYFDGMTTGNSVLWEPKLLPLSILLAEHKLLPAQVKFRLVVNNVTRGLKHQSIELFRKYATTVKKGGSDTLDLSSVCKYKNAHDSIQVGTVSSISLSLTMFAVLPSKKLVTSIKIPNYNSGQMEVQCIHQSASFVTSIGMESSLVVAFCGSAGAYVLALDDYLQLPWDPGGIDLELQLHQLGDKLIFKAERMPCN</sequence>
<proteinExistence type="predicted"/>
<dbReference type="HOGENOM" id="CLU_021875_0_0_1"/>
<dbReference type="OMA" id="MEWICNN"/>
<evidence type="ECO:0000313" key="1">
    <source>
        <dbReference type="EnsemblPlants" id="ONIVA02G17800.1"/>
    </source>
</evidence>
<accession>A0A0E0G6I3</accession>
<dbReference type="AlphaFoldDB" id="A0A0E0G6I3"/>
<dbReference type="eggNOG" id="KOG3126">
    <property type="taxonomic scope" value="Eukaryota"/>
</dbReference>
<keyword evidence="2" id="KW-1185">Reference proteome</keyword>
<protein>
    <submittedName>
        <fullName evidence="1">Uncharacterized protein</fullName>
    </submittedName>
</protein>
<name>A0A0E0G6I3_ORYNI</name>
<organism evidence="1">
    <name type="scientific">Oryza nivara</name>
    <name type="common">Indian wild rice</name>
    <name type="synonym">Oryza sativa f. spontanea</name>
    <dbReference type="NCBI Taxonomy" id="4536"/>
    <lineage>
        <taxon>Eukaryota</taxon>
        <taxon>Viridiplantae</taxon>
        <taxon>Streptophyta</taxon>
        <taxon>Embryophyta</taxon>
        <taxon>Tracheophyta</taxon>
        <taxon>Spermatophyta</taxon>
        <taxon>Magnoliopsida</taxon>
        <taxon>Liliopsida</taxon>
        <taxon>Poales</taxon>
        <taxon>Poaceae</taxon>
        <taxon>BOP clade</taxon>
        <taxon>Oryzoideae</taxon>
        <taxon>Oryzeae</taxon>
        <taxon>Oryzinae</taxon>
        <taxon>Oryza</taxon>
    </lineage>
</organism>
<evidence type="ECO:0000313" key="2">
    <source>
        <dbReference type="Proteomes" id="UP000006591"/>
    </source>
</evidence>
<dbReference type="STRING" id="4536.A0A0E0G6I3"/>
<reference evidence="1" key="2">
    <citation type="submission" date="2018-04" db="EMBL/GenBank/DDBJ databases">
        <title>OnivRS2 (Oryza nivara Reference Sequence Version 2).</title>
        <authorList>
            <person name="Zhang J."/>
            <person name="Kudrna D."/>
            <person name="Lee S."/>
            <person name="Talag J."/>
            <person name="Rajasekar S."/>
            <person name="Welchert J."/>
            <person name="Hsing Y.-I."/>
            <person name="Wing R.A."/>
        </authorList>
    </citation>
    <scope>NUCLEOTIDE SEQUENCE [LARGE SCALE GENOMIC DNA]</scope>
    <source>
        <strain evidence="1">SL10</strain>
    </source>
</reference>
<dbReference type="Proteomes" id="UP000006591">
    <property type="component" value="Chromosome 2"/>
</dbReference>